<dbReference type="EMBL" id="BMJQ01000016">
    <property type="protein sequence ID" value="GGF40198.1"/>
    <property type="molecule type" value="Genomic_DNA"/>
</dbReference>
<proteinExistence type="inferred from homology"/>
<feature type="transmembrane region" description="Helical" evidence="6">
    <location>
        <begin position="255"/>
        <end position="272"/>
    </location>
</feature>
<sequence length="299" mass="30964">MAVPHPAALSASPLQRVAPALFVLLWSTGFLGAKLGLPYAGPMTFLGVRFAIVAVLAAPLALASGARWPERPAQLLHVAVVGLLMQFAYLGGVFTGIAHGVPAGVSALIVGLQPILTAALAGLVLGERIRPVQWLGLALGLAGVALVVINPALLDRDRLGAAGITIVAMVAITVGTLYQKRFCSGIDLRVTVVIQNAVSALAMLPAALLFEPFTIEWTPRFVFAIAWLAIVLSLGATMLLFYLIRHGAASRVSSLFYLTPAVTAVMAFALFGETLSPLALVGMALAAAGVWAVNSSGRG</sequence>
<keyword evidence="3 6" id="KW-0812">Transmembrane</keyword>
<evidence type="ECO:0000256" key="4">
    <source>
        <dbReference type="ARBA" id="ARBA00022989"/>
    </source>
</evidence>
<dbReference type="PANTHER" id="PTHR32322">
    <property type="entry name" value="INNER MEMBRANE TRANSPORTER"/>
    <property type="match status" value="1"/>
</dbReference>
<dbReference type="InterPro" id="IPR050638">
    <property type="entry name" value="AA-Vitamin_Transporters"/>
</dbReference>
<dbReference type="InterPro" id="IPR000620">
    <property type="entry name" value="EamA_dom"/>
</dbReference>
<reference evidence="8" key="2">
    <citation type="submission" date="2020-09" db="EMBL/GenBank/DDBJ databases">
        <authorList>
            <person name="Sun Q."/>
            <person name="Zhou Y."/>
        </authorList>
    </citation>
    <scope>NUCLEOTIDE SEQUENCE</scope>
    <source>
        <strain evidence="8">CGMCC 1.15725</strain>
    </source>
</reference>
<keyword evidence="8" id="KW-0067">ATP-binding</keyword>
<evidence type="ECO:0000256" key="1">
    <source>
        <dbReference type="ARBA" id="ARBA00004141"/>
    </source>
</evidence>
<name>A0A8J3E7G4_9PROT</name>
<feature type="transmembrane region" description="Helical" evidence="6">
    <location>
        <begin position="159"/>
        <end position="178"/>
    </location>
</feature>
<evidence type="ECO:0000256" key="3">
    <source>
        <dbReference type="ARBA" id="ARBA00022692"/>
    </source>
</evidence>
<dbReference type="InterPro" id="IPR037185">
    <property type="entry name" value="EmrE-like"/>
</dbReference>
<comment type="caution">
    <text evidence="8">The sequence shown here is derived from an EMBL/GenBank/DDBJ whole genome shotgun (WGS) entry which is preliminary data.</text>
</comment>
<evidence type="ECO:0000259" key="7">
    <source>
        <dbReference type="Pfam" id="PF00892"/>
    </source>
</evidence>
<comment type="subcellular location">
    <subcellularLocation>
        <location evidence="1">Membrane</location>
        <topology evidence="1">Multi-pass membrane protein</topology>
    </subcellularLocation>
</comment>
<feature type="domain" description="EamA" evidence="7">
    <location>
        <begin position="21"/>
        <end position="148"/>
    </location>
</feature>
<feature type="transmembrane region" description="Helical" evidence="6">
    <location>
        <begin position="75"/>
        <end position="97"/>
    </location>
</feature>
<dbReference type="GO" id="GO:0016020">
    <property type="term" value="C:membrane"/>
    <property type="evidence" value="ECO:0007669"/>
    <property type="project" value="UniProtKB-SubCell"/>
</dbReference>
<dbReference type="Proteomes" id="UP000646365">
    <property type="component" value="Unassembled WGS sequence"/>
</dbReference>
<feature type="domain" description="EamA" evidence="7">
    <location>
        <begin position="165"/>
        <end position="294"/>
    </location>
</feature>
<dbReference type="AlphaFoldDB" id="A0A8J3E7G4"/>
<evidence type="ECO:0000313" key="9">
    <source>
        <dbReference type="Proteomes" id="UP000646365"/>
    </source>
</evidence>
<dbReference type="Pfam" id="PF00892">
    <property type="entry name" value="EamA"/>
    <property type="match status" value="2"/>
</dbReference>
<feature type="transmembrane region" description="Helical" evidence="6">
    <location>
        <begin position="103"/>
        <end position="125"/>
    </location>
</feature>
<keyword evidence="5 6" id="KW-0472">Membrane</keyword>
<dbReference type="GO" id="GO:0005524">
    <property type="term" value="F:ATP binding"/>
    <property type="evidence" value="ECO:0007669"/>
    <property type="project" value="UniProtKB-KW"/>
</dbReference>
<feature type="transmembrane region" description="Helical" evidence="6">
    <location>
        <begin position="278"/>
        <end position="294"/>
    </location>
</feature>
<feature type="transmembrane region" description="Helical" evidence="6">
    <location>
        <begin position="190"/>
        <end position="210"/>
    </location>
</feature>
<keyword evidence="9" id="KW-1185">Reference proteome</keyword>
<gene>
    <name evidence="8" type="ORF">GCM10011611_53260</name>
</gene>
<feature type="transmembrane region" description="Helical" evidence="6">
    <location>
        <begin position="17"/>
        <end position="37"/>
    </location>
</feature>
<reference evidence="8" key="1">
    <citation type="journal article" date="2014" name="Int. J. Syst. Evol. Microbiol.">
        <title>Complete genome sequence of Corynebacterium casei LMG S-19264T (=DSM 44701T), isolated from a smear-ripened cheese.</title>
        <authorList>
            <consortium name="US DOE Joint Genome Institute (JGI-PGF)"/>
            <person name="Walter F."/>
            <person name="Albersmeier A."/>
            <person name="Kalinowski J."/>
            <person name="Ruckert C."/>
        </authorList>
    </citation>
    <scope>NUCLEOTIDE SEQUENCE</scope>
    <source>
        <strain evidence="8">CGMCC 1.15725</strain>
    </source>
</reference>
<evidence type="ECO:0000256" key="6">
    <source>
        <dbReference type="SAM" id="Phobius"/>
    </source>
</evidence>
<protein>
    <submittedName>
        <fullName evidence="8">Peptide ABC transporter ATP-binding protein</fullName>
    </submittedName>
</protein>
<comment type="similarity">
    <text evidence="2">Belongs to the EamA transporter family.</text>
</comment>
<accession>A0A8J3E7G4</accession>
<dbReference type="PANTHER" id="PTHR32322:SF2">
    <property type="entry name" value="EAMA DOMAIN-CONTAINING PROTEIN"/>
    <property type="match status" value="1"/>
</dbReference>
<feature type="transmembrane region" description="Helical" evidence="6">
    <location>
        <begin position="132"/>
        <end position="153"/>
    </location>
</feature>
<evidence type="ECO:0000313" key="8">
    <source>
        <dbReference type="EMBL" id="GGF40198.1"/>
    </source>
</evidence>
<feature type="transmembrane region" description="Helical" evidence="6">
    <location>
        <begin position="43"/>
        <end position="63"/>
    </location>
</feature>
<organism evidence="8 9">
    <name type="scientific">Aliidongia dinghuensis</name>
    <dbReference type="NCBI Taxonomy" id="1867774"/>
    <lineage>
        <taxon>Bacteria</taxon>
        <taxon>Pseudomonadati</taxon>
        <taxon>Pseudomonadota</taxon>
        <taxon>Alphaproteobacteria</taxon>
        <taxon>Rhodospirillales</taxon>
        <taxon>Dongiaceae</taxon>
        <taxon>Aliidongia</taxon>
    </lineage>
</organism>
<evidence type="ECO:0000256" key="5">
    <source>
        <dbReference type="ARBA" id="ARBA00023136"/>
    </source>
</evidence>
<keyword evidence="4 6" id="KW-1133">Transmembrane helix</keyword>
<dbReference type="SUPFAM" id="SSF103481">
    <property type="entry name" value="Multidrug resistance efflux transporter EmrE"/>
    <property type="match status" value="2"/>
</dbReference>
<keyword evidence="8" id="KW-0547">Nucleotide-binding</keyword>
<feature type="transmembrane region" description="Helical" evidence="6">
    <location>
        <begin position="222"/>
        <end position="243"/>
    </location>
</feature>
<dbReference type="Gene3D" id="1.10.3730.20">
    <property type="match status" value="2"/>
</dbReference>
<evidence type="ECO:0000256" key="2">
    <source>
        <dbReference type="ARBA" id="ARBA00007362"/>
    </source>
</evidence>
<dbReference type="RefSeq" id="WP_189051206.1">
    <property type="nucleotide sequence ID" value="NZ_BMJQ01000016.1"/>
</dbReference>